<feature type="transmembrane region" description="Helical" evidence="1">
    <location>
        <begin position="12"/>
        <end position="33"/>
    </location>
</feature>
<keyword evidence="3" id="KW-1185">Reference proteome</keyword>
<gene>
    <name evidence="2" type="ORF">ACFSX4_03015</name>
</gene>
<keyword evidence="1" id="KW-1133">Transmembrane helix</keyword>
<dbReference type="RefSeq" id="WP_377771406.1">
    <property type="nucleotide sequence ID" value="NZ_JBHUOQ010000001.1"/>
</dbReference>
<proteinExistence type="predicted"/>
<keyword evidence="1" id="KW-0472">Membrane</keyword>
<dbReference type="Proteomes" id="UP001597519">
    <property type="component" value="Unassembled WGS sequence"/>
</dbReference>
<evidence type="ECO:0000313" key="2">
    <source>
        <dbReference type="EMBL" id="MFD2829422.1"/>
    </source>
</evidence>
<evidence type="ECO:0000313" key="3">
    <source>
        <dbReference type="Proteomes" id="UP001597519"/>
    </source>
</evidence>
<dbReference type="EMBL" id="JBHUOQ010000001">
    <property type="protein sequence ID" value="MFD2829422.1"/>
    <property type="molecule type" value="Genomic_DNA"/>
</dbReference>
<reference evidence="3" key="1">
    <citation type="journal article" date="2019" name="Int. J. Syst. Evol. Microbiol.">
        <title>The Global Catalogue of Microorganisms (GCM) 10K type strain sequencing project: providing services to taxonomists for standard genome sequencing and annotation.</title>
        <authorList>
            <consortium name="The Broad Institute Genomics Platform"/>
            <consortium name="The Broad Institute Genome Sequencing Center for Infectious Disease"/>
            <person name="Wu L."/>
            <person name="Ma J."/>
        </authorList>
    </citation>
    <scope>NUCLEOTIDE SEQUENCE [LARGE SCALE GENOMIC DNA]</scope>
    <source>
        <strain evidence="3">KCTC 33575</strain>
    </source>
</reference>
<accession>A0ABW5WSE0</accession>
<sequence>MKNNNGFIMLDSMLSVMIFTLVVTILMPAVLMLEQIDNASSEQLKVHRQLYLEISRYESYDQFLKKNTKYKVKSGEICENSNLQNCFKTK</sequence>
<organism evidence="2 3">
    <name type="scientific">Corticicoccus populi</name>
    <dbReference type="NCBI Taxonomy" id="1812821"/>
    <lineage>
        <taxon>Bacteria</taxon>
        <taxon>Bacillati</taxon>
        <taxon>Bacillota</taxon>
        <taxon>Bacilli</taxon>
        <taxon>Bacillales</taxon>
        <taxon>Staphylococcaceae</taxon>
        <taxon>Corticicoccus</taxon>
    </lineage>
</organism>
<comment type="caution">
    <text evidence="2">The sequence shown here is derived from an EMBL/GenBank/DDBJ whole genome shotgun (WGS) entry which is preliminary data.</text>
</comment>
<evidence type="ECO:0000256" key="1">
    <source>
        <dbReference type="SAM" id="Phobius"/>
    </source>
</evidence>
<evidence type="ECO:0008006" key="4">
    <source>
        <dbReference type="Google" id="ProtNLM"/>
    </source>
</evidence>
<protein>
    <recommendedName>
        <fullName evidence="4">Type II secretion system protein</fullName>
    </recommendedName>
</protein>
<name>A0ABW5WSE0_9STAP</name>
<keyword evidence="1" id="KW-0812">Transmembrane</keyword>